<evidence type="ECO:0000313" key="2">
    <source>
        <dbReference type="EMBL" id="OPF86807.1"/>
    </source>
</evidence>
<dbReference type="EMBL" id="MVAB01000001">
    <property type="protein sequence ID" value="OPF86807.1"/>
    <property type="molecule type" value="Genomic_DNA"/>
</dbReference>
<keyword evidence="3" id="KW-1185">Reference proteome</keyword>
<accession>A0A1V4DE96</accession>
<feature type="region of interest" description="Disordered" evidence="1">
    <location>
        <begin position="24"/>
        <end position="52"/>
    </location>
</feature>
<comment type="caution">
    <text evidence="2">The sequence shown here is derived from an EMBL/GenBank/DDBJ whole genome shotgun (WGS) entry which is preliminary data.</text>
</comment>
<proteinExistence type="predicted"/>
<reference evidence="2 3" key="1">
    <citation type="submission" date="2017-02" db="EMBL/GenBank/DDBJ databases">
        <title>Vagococcus cremeus sp. nov., isolated from the small intestine of a marten, Martes flavigula.</title>
        <authorList>
            <person name="Tak E.J."/>
            <person name="Bae J.-W."/>
        </authorList>
    </citation>
    <scope>NUCLEOTIDE SEQUENCE [LARGE SCALE GENOMIC DNA]</scope>
    <source>
        <strain evidence="2 3">D7T301</strain>
    </source>
</reference>
<evidence type="ECO:0008006" key="4">
    <source>
        <dbReference type="Google" id="ProtNLM"/>
    </source>
</evidence>
<evidence type="ECO:0000256" key="1">
    <source>
        <dbReference type="SAM" id="MobiDB-lite"/>
    </source>
</evidence>
<protein>
    <recommendedName>
        <fullName evidence="4">Lipoprotein</fullName>
    </recommendedName>
</protein>
<sequence>MKKRKLLNILIVGLILVSGCGKTLSNDKNEEQDSSSYNEKNSPKMIEKEEENSETIYEHFTEDLTDEIWIEVESDESGTINQESRISGFLITNDTSYKSELYKGFEHYSSDEKGYIWTDLARPINNRFDTRPTLMKAYLYYNEGVLNQKLYKAFIDREASFIERDNEHFGTGRASYIYTEKLNFKHHLNSETKKLTQTIVLVGKDLFFDEELSNYRTVSFKIVNDAINVELTVNDETNLYLVGFRVQRDGEKDRLRYLVKFSDKKKDFVFDPLYSNEEIEIQ</sequence>
<organism evidence="2 3">
    <name type="scientific">Vagococcus martis</name>
    <dbReference type="NCBI Taxonomy" id="1768210"/>
    <lineage>
        <taxon>Bacteria</taxon>
        <taxon>Bacillati</taxon>
        <taxon>Bacillota</taxon>
        <taxon>Bacilli</taxon>
        <taxon>Lactobacillales</taxon>
        <taxon>Enterococcaceae</taxon>
        <taxon>Vagococcus</taxon>
    </lineage>
</organism>
<dbReference type="Proteomes" id="UP000189970">
    <property type="component" value="Unassembled WGS sequence"/>
</dbReference>
<dbReference type="PROSITE" id="PS51257">
    <property type="entry name" value="PROKAR_LIPOPROTEIN"/>
    <property type="match status" value="1"/>
</dbReference>
<evidence type="ECO:0000313" key="3">
    <source>
        <dbReference type="Proteomes" id="UP000189970"/>
    </source>
</evidence>
<dbReference type="RefSeq" id="WP_079344820.1">
    <property type="nucleotide sequence ID" value="NZ_MVAB01000001.1"/>
</dbReference>
<dbReference type="AlphaFoldDB" id="A0A1V4DE96"/>
<gene>
    <name evidence="2" type="ORF">BW731_00630</name>
</gene>
<name>A0A1V4DE96_9ENTE</name>